<feature type="coiled-coil region" evidence="1">
    <location>
        <begin position="60"/>
        <end position="109"/>
    </location>
</feature>
<keyword evidence="5" id="KW-1185">Reference proteome</keyword>
<name>A0ABC8RT14_9AQUA</name>
<evidence type="ECO:0000259" key="3">
    <source>
        <dbReference type="PROSITE" id="PS51297"/>
    </source>
</evidence>
<evidence type="ECO:0000313" key="5">
    <source>
        <dbReference type="Proteomes" id="UP001642360"/>
    </source>
</evidence>
<keyword evidence="1" id="KW-0175">Coiled coil</keyword>
<dbReference type="AlphaFoldDB" id="A0ABC8RT14"/>
<gene>
    <name evidence="4" type="ORF">ILEXP_LOCUS13618</name>
</gene>
<reference evidence="4 5" key="1">
    <citation type="submission" date="2024-02" db="EMBL/GenBank/DDBJ databases">
        <authorList>
            <person name="Vignale AGUSTIN F."/>
            <person name="Sosa J E."/>
            <person name="Modenutti C."/>
        </authorList>
    </citation>
    <scope>NUCLEOTIDE SEQUENCE [LARGE SCALE GENOMIC DNA]</scope>
</reference>
<feature type="domain" description="K-box" evidence="3">
    <location>
        <begin position="26"/>
        <end position="116"/>
    </location>
</feature>
<sequence length="155" mass="17767">MPGTMERYQRHTKEVQNDSTTMEHSMLHLKHDTANMAKKIELLEISKRKLLGEGLGSCTIEELQQIEKQLEGSVSSIRARKMQVFRERIEQLKQKEKDLEAENAMLCQKCGLQRQRGSNEEGGNLPSPENSDKSDVETELFIGPPESRMKRALQK</sequence>
<comment type="caution">
    <text evidence="4">The sequence shown here is derived from an EMBL/GenBank/DDBJ whole genome shotgun (WGS) entry which is preliminary data.</text>
</comment>
<dbReference type="Pfam" id="PF01486">
    <property type="entry name" value="K-box"/>
    <property type="match status" value="1"/>
</dbReference>
<organism evidence="4 5">
    <name type="scientific">Ilex paraguariensis</name>
    <name type="common">yerba mate</name>
    <dbReference type="NCBI Taxonomy" id="185542"/>
    <lineage>
        <taxon>Eukaryota</taxon>
        <taxon>Viridiplantae</taxon>
        <taxon>Streptophyta</taxon>
        <taxon>Embryophyta</taxon>
        <taxon>Tracheophyta</taxon>
        <taxon>Spermatophyta</taxon>
        <taxon>Magnoliopsida</taxon>
        <taxon>eudicotyledons</taxon>
        <taxon>Gunneridae</taxon>
        <taxon>Pentapetalae</taxon>
        <taxon>asterids</taxon>
        <taxon>campanulids</taxon>
        <taxon>Aquifoliales</taxon>
        <taxon>Aquifoliaceae</taxon>
        <taxon>Ilex</taxon>
    </lineage>
</organism>
<evidence type="ECO:0000313" key="4">
    <source>
        <dbReference type="EMBL" id="CAK9145798.1"/>
    </source>
</evidence>
<dbReference type="PROSITE" id="PS51297">
    <property type="entry name" value="K_BOX"/>
    <property type="match status" value="1"/>
</dbReference>
<proteinExistence type="predicted"/>
<evidence type="ECO:0000256" key="2">
    <source>
        <dbReference type="SAM" id="MobiDB-lite"/>
    </source>
</evidence>
<protein>
    <recommendedName>
        <fullName evidence="3">K-box domain-containing protein</fullName>
    </recommendedName>
</protein>
<feature type="region of interest" description="Disordered" evidence="2">
    <location>
        <begin position="113"/>
        <end position="155"/>
    </location>
</feature>
<dbReference type="EMBL" id="CAUOFW020001503">
    <property type="protein sequence ID" value="CAK9145798.1"/>
    <property type="molecule type" value="Genomic_DNA"/>
</dbReference>
<dbReference type="InterPro" id="IPR002487">
    <property type="entry name" value="TF_Kbox"/>
</dbReference>
<accession>A0ABC8RT14</accession>
<evidence type="ECO:0000256" key="1">
    <source>
        <dbReference type="SAM" id="Coils"/>
    </source>
</evidence>
<dbReference type="Proteomes" id="UP001642360">
    <property type="component" value="Unassembled WGS sequence"/>
</dbReference>
<feature type="compositionally biased region" description="Basic and acidic residues" evidence="2">
    <location>
        <begin position="7"/>
        <end position="16"/>
    </location>
</feature>
<feature type="region of interest" description="Disordered" evidence="2">
    <location>
        <begin position="1"/>
        <end position="23"/>
    </location>
</feature>